<accession>A0AAN7B8U9</accession>
<evidence type="ECO:0000313" key="3">
    <source>
        <dbReference type="Proteomes" id="UP001301769"/>
    </source>
</evidence>
<keyword evidence="1" id="KW-1133">Transmembrane helix</keyword>
<dbReference type="Proteomes" id="UP001301769">
    <property type="component" value="Unassembled WGS sequence"/>
</dbReference>
<proteinExistence type="predicted"/>
<organism evidence="2 3">
    <name type="scientific">Rhypophila decipiens</name>
    <dbReference type="NCBI Taxonomy" id="261697"/>
    <lineage>
        <taxon>Eukaryota</taxon>
        <taxon>Fungi</taxon>
        <taxon>Dikarya</taxon>
        <taxon>Ascomycota</taxon>
        <taxon>Pezizomycotina</taxon>
        <taxon>Sordariomycetes</taxon>
        <taxon>Sordariomycetidae</taxon>
        <taxon>Sordariales</taxon>
        <taxon>Naviculisporaceae</taxon>
        <taxon>Rhypophila</taxon>
    </lineage>
</organism>
<gene>
    <name evidence="2" type="ORF">QBC37DRAFT_372800</name>
</gene>
<reference evidence="2" key="1">
    <citation type="journal article" date="2023" name="Mol. Phylogenet. Evol.">
        <title>Genome-scale phylogeny and comparative genomics of the fungal order Sordariales.</title>
        <authorList>
            <person name="Hensen N."/>
            <person name="Bonometti L."/>
            <person name="Westerberg I."/>
            <person name="Brannstrom I.O."/>
            <person name="Guillou S."/>
            <person name="Cros-Aarteil S."/>
            <person name="Calhoun S."/>
            <person name="Haridas S."/>
            <person name="Kuo A."/>
            <person name="Mondo S."/>
            <person name="Pangilinan J."/>
            <person name="Riley R."/>
            <person name="LaButti K."/>
            <person name="Andreopoulos B."/>
            <person name="Lipzen A."/>
            <person name="Chen C."/>
            <person name="Yan M."/>
            <person name="Daum C."/>
            <person name="Ng V."/>
            <person name="Clum A."/>
            <person name="Steindorff A."/>
            <person name="Ohm R.A."/>
            <person name="Martin F."/>
            <person name="Silar P."/>
            <person name="Natvig D.O."/>
            <person name="Lalanne C."/>
            <person name="Gautier V."/>
            <person name="Ament-Velasquez S.L."/>
            <person name="Kruys A."/>
            <person name="Hutchinson M.I."/>
            <person name="Powell A.J."/>
            <person name="Barry K."/>
            <person name="Miller A.N."/>
            <person name="Grigoriev I.V."/>
            <person name="Debuchy R."/>
            <person name="Gladieux P."/>
            <person name="Hiltunen Thoren M."/>
            <person name="Johannesson H."/>
        </authorList>
    </citation>
    <scope>NUCLEOTIDE SEQUENCE</scope>
    <source>
        <strain evidence="2">PSN293</strain>
    </source>
</reference>
<protein>
    <submittedName>
        <fullName evidence="2">Uncharacterized protein</fullName>
    </submittedName>
</protein>
<keyword evidence="3" id="KW-1185">Reference proteome</keyword>
<comment type="caution">
    <text evidence="2">The sequence shown here is derived from an EMBL/GenBank/DDBJ whole genome shotgun (WGS) entry which is preliminary data.</text>
</comment>
<keyword evidence="1" id="KW-0472">Membrane</keyword>
<evidence type="ECO:0000313" key="2">
    <source>
        <dbReference type="EMBL" id="KAK4214689.1"/>
    </source>
</evidence>
<name>A0AAN7B8U9_9PEZI</name>
<dbReference type="EMBL" id="MU858090">
    <property type="protein sequence ID" value="KAK4214689.1"/>
    <property type="molecule type" value="Genomic_DNA"/>
</dbReference>
<feature type="transmembrane region" description="Helical" evidence="1">
    <location>
        <begin position="23"/>
        <end position="45"/>
    </location>
</feature>
<reference evidence="2" key="2">
    <citation type="submission" date="2023-05" db="EMBL/GenBank/DDBJ databases">
        <authorList>
            <consortium name="Lawrence Berkeley National Laboratory"/>
            <person name="Steindorff A."/>
            <person name="Hensen N."/>
            <person name="Bonometti L."/>
            <person name="Westerberg I."/>
            <person name="Brannstrom I.O."/>
            <person name="Guillou S."/>
            <person name="Cros-Aarteil S."/>
            <person name="Calhoun S."/>
            <person name="Haridas S."/>
            <person name="Kuo A."/>
            <person name="Mondo S."/>
            <person name="Pangilinan J."/>
            <person name="Riley R."/>
            <person name="Labutti K."/>
            <person name="Andreopoulos B."/>
            <person name="Lipzen A."/>
            <person name="Chen C."/>
            <person name="Yanf M."/>
            <person name="Daum C."/>
            <person name="Ng V."/>
            <person name="Clum A."/>
            <person name="Ohm R."/>
            <person name="Martin F."/>
            <person name="Silar P."/>
            <person name="Natvig D."/>
            <person name="Lalanne C."/>
            <person name="Gautier V."/>
            <person name="Ament-Velasquez S.L."/>
            <person name="Kruys A."/>
            <person name="Hutchinson M.I."/>
            <person name="Powell A.J."/>
            <person name="Barry K."/>
            <person name="Miller A.N."/>
            <person name="Grigoriev I.V."/>
            <person name="Debuchy R."/>
            <person name="Gladieux P."/>
            <person name="Thoren M.H."/>
            <person name="Johannesson H."/>
        </authorList>
    </citation>
    <scope>NUCLEOTIDE SEQUENCE</scope>
    <source>
        <strain evidence="2">PSN293</strain>
    </source>
</reference>
<keyword evidence="1" id="KW-0812">Transmembrane</keyword>
<dbReference type="AlphaFoldDB" id="A0AAN7B8U9"/>
<evidence type="ECO:0000256" key="1">
    <source>
        <dbReference type="SAM" id="Phobius"/>
    </source>
</evidence>
<sequence>MEQLLISLGAQPNDLGKFDTVDFVLLGVFGLLFSILFVIFVLLLAEIPWSSLYSGLKKLNISPHNGQANQTPQNNRPAVEVVVIPVPGRNDTTTSAISNGLERLSRAMKTINKLSTAEATPGATDITDTMAAVVINLVNIMATVPDRDKPNKILPHHVYATRTAIASFLTLRTLVVKCLLEPIYESEYEFEATNVLNDTFSACVYFGVAILVKRAPYSAYLASSIGVEVRKIGNQKSTLLPDQVSIIAERMMRAATEQIIPPPPTNIRPLVSIFTSDQLAGLARKMAYHMEMGVKDDPDDAASRISRVLLDLKVDEPPQFCPCMENPQNFPICLCDFKPIAEGLYKRLSSRKLLPGI</sequence>